<feature type="transmembrane region" description="Helical" evidence="8">
    <location>
        <begin position="12"/>
        <end position="38"/>
    </location>
</feature>
<evidence type="ECO:0000256" key="6">
    <source>
        <dbReference type="ARBA" id="ARBA00022989"/>
    </source>
</evidence>
<dbReference type="PANTHER" id="PTHR42929">
    <property type="entry name" value="INNER MEMBRANE ABC TRANSPORTER PERMEASE PROTEIN YDCU-RELATED-RELATED"/>
    <property type="match status" value="1"/>
</dbReference>
<feature type="transmembrane region" description="Helical" evidence="8">
    <location>
        <begin position="79"/>
        <end position="100"/>
    </location>
</feature>
<comment type="caution">
    <text evidence="10">The sequence shown here is derived from an EMBL/GenBank/DDBJ whole genome shotgun (WGS) entry which is preliminary data.</text>
</comment>
<feature type="transmembrane region" description="Helical" evidence="8">
    <location>
        <begin position="109"/>
        <end position="131"/>
    </location>
</feature>
<evidence type="ECO:0000256" key="3">
    <source>
        <dbReference type="ARBA" id="ARBA00022448"/>
    </source>
</evidence>
<feature type="transmembrane region" description="Helical" evidence="8">
    <location>
        <begin position="262"/>
        <end position="281"/>
    </location>
</feature>
<proteinExistence type="inferred from homology"/>
<dbReference type="Proteomes" id="UP000051017">
    <property type="component" value="Unassembled WGS sequence"/>
</dbReference>
<gene>
    <name evidence="10" type="ORF">ABR75_02985</name>
</gene>
<keyword evidence="3 8" id="KW-0813">Transport</keyword>
<evidence type="ECO:0000313" key="10">
    <source>
        <dbReference type="EMBL" id="KRO48880.1"/>
    </source>
</evidence>
<protein>
    <recommendedName>
        <fullName evidence="9">ABC transmembrane type-1 domain-containing protein</fullName>
    </recommendedName>
</protein>
<reference evidence="10 11" key="1">
    <citation type="submission" date="2015-10" db="EMBL/GenBank/DDBJ databases">
        <title>Metagenome-Assembled Genomes uncover a global brackish microbiome.</title>
        <authorList>
            <person name="Hugerth L.W."/>
            <person name="Larsson J."/>
            <person name="Alneberg J."/>
            <person name="Lindh M.V."/>
            <person name="Legrand C."/>
            <person name="Pinhassi J."/>
            <person name="Andersson A.F."/>
        </authorList>
    </citation>
    <scope>NUCLEOTIDE SEQUENCE [LARGE SCALE GENOMIC DNA]</scope>
    <source>
        <strain evidence="10">BACL6 MAG-120924-bin43</strain>
    </source>
</reference>
<feature type="transmembrane region" description="Helical" evidence="8">
    <location>
        <begin position="159"/>
        <end position="181"/>
    </location>
</feature>
<dbReference type="InterPro" id="IPR000515">
    <property type="entry name" value="MetI-like"/>
</dbReference>
<keyword evidence="7 8" id="KW-0472">Membrane</keyword>
<evidence type="ECO:0000256" key="8">
    <source>
        <dbReference type="RuleBase" id="RU363032"/>
    </source>
</evidence>
<feature type="domain" description="ABC transmembrane type-1" evidence="9">
    <location>
        <begin position="75"/>
        <end position="281"/>
    </location>
</feature>
<organism evidence="10 11">
    <name type="scientific">Acidimicrobiia bacterium BACL6 MAG-120924-bin43</name>
    <dbReference type="NCBI Taxonomy" id="1655583"/>
    <lineage>
        <taxon>Bacteria</taxon>
        <taxon>Bacillati</taxon>
        <taxon>Actinomycetota</taxon>
        <taxon>Acidimicrobiia</taxon>
        <taxon>acIV cluster</taxon>
    </lineage>
</organism>
<dbReference type="InterPro" id="IPR035906">
    <property type="entry name" value="MetI-like_sf"/>
</dbReference>
<evidence type="ECO:0000256" key="4">
    <source>
        <dbReference type="ARBA" id="ARBA00022475"/>
    </source>
</evidence>
<dbReference type="GO" id="GO:0005886">
    <property type="term" value="C:plasma membrane"/>
    <property type="evidence" value="ECO:0007669"/>
    <property type="project" value="UniProtKB-SubCell"/>
</dbReference>
<keyword evidence="6 8" id="KW-1133">Transmembrane helix</keyword>
<keyword evidence="4" id="KW-1003">Cell membrane</keyword>
<dbReference type="CDD" id="cd06261">
    <property type="entry name" value="TM_PBP2"/>
    <property type="match status" value="1"/>
</dbReference>
<evidence type="ECO:0000256" key="2">
    <source>
        <dbReference type="ARBA" id="ARBA00007069"/>
    </source>
</evidence>
<dbReference type="SUPFAM" id="SSF161098">
    <property type="entry name" value="MetI-like"/>
    <property type="match status" value="1"/>
</dbReference>
<dbReference type="EMBL" id="LIBJ01000056">
    <property type="protein sequence ID" value="KRO48880.1"/>
    <property type="molecule type" value="Genomic_DNA"/>
</dbReference>
<keyword evidence="5 8" id="KW-0812">Transmembrane</keyword>
<feature type="transmembrane region" description="Helical" evidence="8">
    <location>
        <begin position="202"/>
        <end position="227"/>
    </location>
</feature>
<dbReference type="AlphaFoldDB" id="A0A0R2QIE7"/>
<name>A0A0R2QIE7_9ACTN</name>
<comment type="subcellular location">
    <subcellularLocation>
        <location evidence="1 8">Cell membrane</location>
        <topology evidence="1 8">Multi-pass membrane protein</topology>
    </subcellularLocation>
</comment>
<evidence type="ECO:0000256" key="1">
    <source>
        <dbReference type="ARBA" id="ARBA00004651"/>
    </source>
</evidence>
<dbReference type="PANTHER" id="PTHR42929:SF1">
    <property type="entry name" value="INNER MEMBRANE ABC TRANSPORTER PERMEASE PROTEIN YDCU-RELATED"/>
    <property type="match status" value="1"/>
</dbReference>
<sequence length="293" mass="32842">MIKQPRLWTGLALPGSVWLIALFAVPFYAVACVAFGAIDPIFRDAVPQWNPFNWNFVQAQEILQSLTSGPLRGVIVRTIIYVVSAMSISFMIGFPIAYFLARHAGKRKLLMLVLIIVPFWVNYLMRMLAWVNLLSPSGLFSRFMSFFGINYNWLDGSPITVILGLVYGYVPFLILPLYATLDRLDWRLIEAARDLGASSRDAFRLVTVPLARAGLVAAGVLIALPMFGDYYTNDLLSRSPSTEMLGNQIDFFLNSSTQPQRGALLVLVMSAFLAVAMSFYLRSTTRYAKQTLR</sequence>
<dbReference type="Gene3D" id="1.10.3720.10">
    <property type="entry name" value="MetI-like"/>
    <property type="match status" value="1"/>
</dbReference>
<dbReference type="Pfam" id="PF00528">
    <property type="entry name" value="BPD_transp_1"/>
    <property type="match status" value="1"/>
</dbReference>
<dbReference type="GO" id="GO:0055085">
    <property type="term" value="P:transmembrane transport"/>
    <property type="evidence" value="ECO:0007669"/>
    <property type="project" value="InterPro"/>
</dbReference>
<dbReference type="PROSITE" id="PS50928">
    <property type="entry name" value="ABC_TM1"/>
    <property type="match status" value="1"/>
</dbReference>
<comment type="similarity">
    <text evidence="2">Belongs to the binding-protein-dependent transport system permease family. CysTW subfamily.</text>
</comment>
<accession>A0A0R2QIE7</accession>
<evidence type="ECO:0000259" key="9">
    <source>
        <dbReference type="PROSITE" id="PS50928"/>
    </source>
</evidence>
<evidence type="ECO:0000313" key="11">
    <source>
        <dbReference type="Proteomes" id="UP000051017"/>
    </source>
</evidence>
<evidence type="ECO:0000256" key="7">
    <source>
        <dbReference type="ARBA" id="ARBA00023136"/>
    </source>
</evidence>
<evidence type="ECO:0000256" key="5">
    <source>
        <dbReference type="ARBA" id="ARBA00022692"/>
    </source>
</evidence>